<keyword evidence="1" id="KW-0472">Membrane</keyword>
<protein>
    <recommendedName>
        <fullName evidence="4">DUF2628 domain-containing protein</fullName>
    </recommendedName>
</protein>
<sequence length="153" mass="17544">MGLEELKGAPEERETLFRLFVGDNSDRVIEIFRAQEKGEIGIFLNWAVILFGSVWFFYRKMPFMGGLYFVIPILVFIIFPRNSVIFFLLYNPMVAGVADALFVWKARRCINRSEVMFSDQEQREAWIERKGGYSMLGLLLGVGVEGGMLLLAT</sequence>
<evidence type="ECO:0000256" key="1">
    <source>
        <dbReference type="SAM" id="Phobius"/>
    </source>
</evidence>
<dbReference type="AlphaFoldDB" id="A0A3D9HRW3"/>
<feature type="transmembrane region" description="Helical" evidence="1">
    <location>
        <begin position="40"/>
        <end position="58"/>
    </location>
</feature>
<feature type="transmembrane region" description="Helical" evidence="1">
    <location>
        <begin position="63"/>
        <end position="79"/>
    </location>
</feature>
<evidence type="ECO:0000313" key="3">
    <source>
        <dbReference type="Proteomes" id="UP000256845"/>
    </source>
</evidence>
<organism evidence="2 3">
    <name type="scientific">Aestuariispira insulae</name>
    <dbReference type="NCBI Taxonomy" id="1461337"/>
    <lineage>
        <taxon>Bacteria</taxon>
        <taxon>Pseudomonadati</taxon>
        <taxon>Pseudomonadota</taxon>
        <taxon>Alphaproteobacteria</taxon>
        <taxon>Rhodospirillales</taxon>
        <taxon>Kiloniellaceae</taxon>
        <taxon>Aestuariispira</taxon>
    </lineage>
</organism>
<accession>A0A3D9HRW3</accession>
<dbReference type="Proteomes" id="UP000256845">
    <property type="component" value="Unassembled WGS sequence"/>
</dbReference>
<feature type="transmembrane region" description="Helical" evidence="1">
    <location>
        <begin position="133"/>
        <end position="152"/>
    </location>
</feature>
<keyword evidence="1" id="KW-0812">Transmembrane</keyword>
<evidence type="ECO:0000313" key="2">
    <source>
        <dbReference type="EMBL" id="RED52145.1"/>
    </source>
</evidence>
<dbReference type="OrthoDB" id="6691119at2"/>
<reference evidence="2 3" key="1">
    <citation type="submission" date="2018-07" db="EMBL/GenBank/DDBJ databases">
        <title>Genomic Encyclopedia of Type Strains, Phase III (KMG-III): the genomes of soil and plant-associated and newly described type strains.</title>
        <authorList>
            <person name="Whitman W."/>
        </authorList>
    </citation>
    <scope>NUCLEOTIDE SEQUENCE [LARGE SCALE GENOMIC DNA]</scope>
    <source>
        <strain evidence="2 3">CECT 8488</strain>
    </source>
</reference>
<dbReference type="EMBL" id="QRDW01000002">
    <property type="protein sequence ID" value="RED52145.1"/>
    <property type="molecule type" value="Genomic_DNA"/>
</dbReference>
<proteinExistence type="predicted"/>
<evidence type="ECO:0008006" key="4">
    <source>
        <dbReference type="Google" id="ProtNLM"/>
    </source>
</evidence>
<dbReference type="RefSeq" id="WP_115935698.1">
    <property type="nucleotide sequence ID" value="NZ_QRDW01000002.1"/>
</dbReference>
<keyword evidence="1" id="KW-1133">Transmembrane helix</keyword>
<feature type="transmembrane region" description="Helical" evidence="1">
    <location>
        <begin position="85"/>
        <end position="104"/>
    </location>
</feature>
<name>A0A3D9HRW3_9PROT</name>
<gene>
    <name evidence="2" type="ORF">DFP90_102163</name>
</gene>
<keyword evidence="3" id="KW-1185">Reference proteome</keyword>
<comment type="caution">
    <text evidence="2">The sequence shown here is derived from an EMBL/GenBank/DDBJ whole genome shotgun (WGS) entry which is preliminary data.</text>
</comment>